<dbReference type="GO" id="GO:0000423">
    <property type="term" value="P:mitophagy"/>
    <property type="evidence" value="ECO:0007669"/>
    <property type="project" value="TreeGrafter"/>
</dbReference>
<dbReference type="GO" id="GO:1990316">
    <property type="term" value="C:Atg1/ULK1 kinase complex"/>
    <property type="evidence" value="ECO:0007669"/>
    <property type="project" value="InterPro"/>
</dbReference>
<feature type="domain" description="Autophagy-related protein 13 N-terminal" evidence="5">
    <location>
        <begin position="16"/>
        <end position="258"/>
    </location>
</feature>
<dbReference type="GO" id="GO:0005829">
    <property type="term" value="C:cytosol"/>
    <property type="evidence" value="ECO:0007669"/>
    <property type="project" value="TreeGrafter"/>
</dbReference>
<gene>
    <name evidence="6" type="ORF">SCHPADRAFT_993713</name>
</gene>
<dbReference type="OrthoDB" id="70161at2759"/>
<keyword evidence="2 3" id="KW-0072">Autophagy</keyword>
<evidence type="ECO:0000313" key="6">
    <source>
        <dbReference type="EMBL" id="KLO18289.1"/>
    </source>
</evidence>
<evidence type="ECO:0000256" key="4">
    <source>
        <dbReference type="SAM" id="MobiDB-lite"/>
    </source>
</evidence>
<reference evidence="6 7" key="1">
    <citation type="submission" date="2015-04" db="EMBL/GenBank/DDBJ databases">
        <title>Complete genome sequence of Schizopora paradoxa KUC8140, a cosmopolitan wood degrader in East Asia.</title>
        <authorList>
            <consortium name="DOE Joint Genome Institute"/>
            <person name="Min B."/>
            <person name="Park H."/>
            <person name="Jang Y."/>
            <person name="Kim J.-J."/>
            <person name="Kim K.H."/>
            <person name="Pangilinan J."/>
            <person name="Lipzen A."/>
            <person name="Riley R."/>
            <person name="Grigoriev I.V."/>
            <person name="Spatafora J.W."/>
            <person name="Choi I.-G."/>
        </authorList>
    </citation>
    <scope>NUCLEOTIDE SEQUENCE [LARGE SCALE GENOMIC DNA]</scope>
    <source>
        <strain evidence="6 7">KUC8140</strain>
    </source>
</reference>
<evidence type="ECO:0000259" key="5">
    <source>
        <dbReference type="Pfam" id="PF10033"/>
    </source>
</evidence>
<dbReference type="GO" id="GO:0034727">
    <property type="term" value="P:piecemeal microautophagy of the nucleus"/>
    <property type="evidence" value="ECO:0007669"/>
    <property type="project" value="TreeGrafter"/>
</dbReference>
<feature type="compositionally biased region" description="Polar residues" evidence="4">
    <location>
        <begin position="863"/>
        <end position="888"/>
    </location>
</feature>
<dbReference type="GO" id="GO:0000407">
    <property type="term" value="C:phagophore assembly site"/>
    <property type="evidence" value="ECO:0007669"/>
    <property type="project" value="TreeGrafter"/>
</dbReference>
<dbReference type="InterPro" id="IPR018731">
    <property type="entry name" value="Atg13_N"/>
</dbReference>
<feature type="region of interest" description="Disordered" evidence="4">
    <location>
        <begin position="790"/>
        <end position="982"/>
    </location>
</feature>
<feature type="compositionally biased region" description="Low complexity" evidence="4">
    <location>
        <begin position="943"/>
        <end position="959"/>
    </location>
</feature>
<feature type="compositionally biased region" description="Basic and acidic residues" evidence="4">
    <location>
        <begin position="750"/>
        <end position="766"/>
    </location>
</feature>
<dbReference type="STRING" id="27342.A0A0H2S2N0"/>
<feature type="compositionally biased region" description="Low complexity" evidence="4">
    <location>
        <begin position="572"/>
        <end position="597"/>
    </location>
</feature>
<evidence type="ECO:0000313" key="7">
    <source>
        <dbReference type="Proteomes" id="UP000053477"/>
    </source>
</evidence>
<dbReference type="InParanoid" id="A0A0H2S2N0"/>
<dbReference type="Pfam" id="PF10033">
    <property type="entry name" value="ATG13"/>
    <property type="match status" value="1"/>
</dbReference>
<feature type="compositionally biased region" description="Gly residues" evidence="4">
    <location>
        <begin position="355"/>
        <end position="364"/>
    </location>
</feature>
<feature type="region of interest" description="Disordered" evidence="4">
    <location>
        <begin position="398"/>
        <end position="778"/>
    </location>
</feature>
<feature type="compositionally biased region" description="Basic and acidic residues" evidence="4">
    <location>
        <begin position="635"/>
        <end position="651"/>
    </location>
</feature>
<dbReference type="InterPro" id="IPR036570">
    <property type="entry name" value="HORMA_dom_sf"/>
</dbReference>
<evidence type="ECO:0000256" key="2">
    <source>
        <dbReference type="ARBA" id="ARBA00023006"/>
    </source>
</evidence>
<evidence type="ECO:0000256" key="3">
    <source>
        <dbReference type="RuleBase" id="RU361214"/>
    </source>
</evidence>
<keyword evidence="7" id="KW-1185">Reference proteome</keyword>
<dbReference type="GO" id="GO:0034497">
    <property type="term" value="P:protein localization to phagophore assembly site"/>
    <property type="evidence" value="ECO:0007669"/>
    <property type="project" value="TreeGrafter"/>
</dbReference>
<proteinExistence type="inferred from homology"/>
<feature type="compositionally biased region" description="Polar residues" evidence="4">
    <location>
        <begin position="479"/>
        <end position="500"/>
    </location>
</feature>
<sequence>MPLDDATRQKADQLAHRFFSKFSILVDDARSNIQGVGPEAGKTDKWASLSFSFNIETVDADTFKDHLKTYRSVSSLSTAALQPLELQVLLTVPELAPNQVLTYRPQGRSRLCVEPPGGSGQVRNIILERWSCKFLPPPPSSSTSSVSDTSSVSTTSTATEEATSVPLPTVYKHAMSTFRSLYTLLQVLPSSRVCRRVRRAGGSGLGVSVRVSGEAEGRVLGFGEPIAQNGIILPTQSFDFSPVPHPMGMLSLSVTYLSSPQLFELDSREALLSSAFLSAADKTSAGNERVELDVPFTPTLARNREAQSQTQSANLRALGAARSPPRNVPAGNGNSARRGYGFFENAQASGSSSASGGGPAGAGNSGTSLTGIVDRFATTGSPRGATGLRSDVVSATGAVQRSQSAGATSTEIPVSVVGPGESSIGAGSTGSLSSREEVGGTLARYRRESSTSVGRDLPSSPSPSSLSGRRPSMNVINPFKSSTLVNTGSPSSASLRQTGSPLAGPSLPSARGLTFPSMGSPGQSSSSGIAAFRSPSSPGFKSPLAIPTPSSLRGSPPIAGSGIAQERRMPLSTSPGSASASSVSGSSHVATGSTAAGVPVRRRYSSQLSHRYDREKAGSEGASSGGSAGAGSVVDKVKAARERKDSSREKPITASYLSNVNTDDDDLSSFVQDIDSRRPLAGGVGRSDDDASTSSARPGSSPGKAHRGSFSSTTNTKTRDRTISDISDGTGRLPSSGLRGLSTSPGRRGLHFERTLSEVAEREREPSSPADILTNGNAIDERLRRMNEAFRASLNGLTRRASSSPSSTPASATPGPSSGDEQKSPSSAAEESPTTPLAHPTRVLPLEGRERTSALSRAMRMNASPTADQGQQPRSSTTPAVLVATQSEDGGGDGHHVHRSSSGGGSGGALQSRRTRSEFDVPSTGSGSDNGTSGDRHHRVSTRIRVTPVTRPSTTTAVSGRESPSNTDYRRASGDRPRNSNA</sequence>
<feature type="compositionally biased region" description="Low complexity" evidence="4">
    <location>
        <begin position="141"/>
        <end position="162"/>
    </location>
</feature>
<feature type="region of interest" description="Disordered" evidence="4">
    <location>
        <begin position="347"/>
        <end position="366"/>
    </location>
</feature>
<name>A0A0H2S2N0_9AGAM</name>
<dbReference type="AlphaFoldDB" id="A0A0H2S2N0"/>
<organism evidence="6 7">
    <name type="scientific">Schizopora paradoxa</name>
    <dbReference type="NCBI Taxonomy" id="27342"/>
    <lineage>
        <taxon>Eukaryota</taxon>
        <taxon>Fungi</taxon>
        <taxon>Dikarya</taxon>
        <taxon>Basidiomycota</taxon>
        <taxon>Agaricomycotina</taxon>
        <taxon>Agaricomycetes</taxon>
        <taxon>Hymenochaetales</taxon>
        <taxon>Schizoporaceae</taxon>
        <taxon>Schizopora</taxon>
    </lineage>
</organism>
<feature type="compositionally biased region" description="Low complexity" evidence="4">
    <location>
        <begin position="516"/>
        <end position="528"/>
    </location>
</feature>
<feature type="compositionally biased region" description="Low complexity" evidence="4">
    <location>
        <begin position="801"/>
        <end position="819"/>
    </location>
</feature>
<dbReference type="PANTHER" id="PTHR13430:SF4">
    <property type="entry name" value="AUTOPHAGY-RELATED PROTEIN 13"/>
    <property type="match status" value="1"/>
</dbReference>
<accession>A0A0H2S2N0</accession>
<feature type="compositionally biased region" description="Polar residues" evidence="4">
    <location>
        <begin position="824"/>
        <end position="835"/>
    </location>
</feature>
<dbReference type="Gene3D" id="3.30.900.10">
    <property type="entry name" value="HORMA domain"/>
    <property type="match status" value="1"/>
</dbReference>
<feature type="compositionally biased region" description="Basic and acidic residues" evidence="4">
    <location>
        <begin position="968"/>
        <end position="982"/>
    </location>
</feature>
<feature type="compositionally biased region" description="Low complexity" evidence="4">
    <location>
        <begin position="923"/>
        <end position="933"/>
    </location>
</feature>
<feature type="compositionally biased region" description="Polar residues" evidence="4">
    <location>
        <begin position="398"/>
        <end position="412"/>
    </location>
</feature>
<feature type="region of interest" description="Disordered" evidence="4">
    <location>
        <begin position="137"/>
        <end position="162"/>
    </location>
</feature>
<evidence type="ECO:0000256" key="1">
    <source>
        <dbReference type="ARBA" id="ARBA00005246"/>
    </source>
</evidence>
<dbReference type="Proteomes" id="UP000053477">
    <property type="component" value="Unassembled WGS sequence"/>
</dbReference>
<comment type="similarity">
    <text evidence="1 3">Belongs to the ATG13 family. Fungi subfamily.</text>
</comment>
<dbReference type="EMBL" id="KQ085896">
    <property type="protein sequence ID" value="KLO18289.1"/>
    <property type="molecule type" value="Genomic_DNA"/>
</dbReference>
<dbReference type="PANTHER" id="PTHR13430">
    <property type="match status" value="1"/>
</dbReference>
<feature type="region of interest" description="Disordered" evidence="4">
    <location>
        <begin position="303"/>
        <end position="339"/>
    </location>
</feature>
<feature type="compositionally biased region" description="Low complexity" evidence="4">
    <location>
        <begin position="457"/>
        <end position="472"/>
    </location>
</feature>
<dbReference type="InterPro" id="IPR040182">
    <property type="entry name" value="ATG13"/>
</dbReference>
<protein>
    <recommendedName>
        <fullName evidence="3">Autophagy-related protein 13</fullName>
    </recommendedName>
</protein>